<dbReference type="InterPro" id="IPR016166">
    <property type="entry name" value="FAD-bd_PCMH"/>
</dbReference>
<name>A0A6S6UHV3_9GAMM</name>
<keyword evidence="3" id="KW-0285">Flavoprotein</keyword>
<gene>
    <name evidence="7" type="ORF">HELGO_WM25239</name>
</gene>
<dbReference type="GO" id="GO:0071949">
    <property type="term" value="F:FAD binding"/>
    <property type="evidence" value="ECO:0007669"/>
    <property type="project" value="InterPro"/>
</dbReference>
<dbReference type="Gene3D" id="3.30.465.10">
    <property type="match status" value="1"/>
</dbReference>
<dbReference type="InterPro" id="IPR012951">
    <property type="entry name" value="BBE"/>
</dbReference>
<reference evidence="7" key="1">
    <citation type="submission" date="2020-01" db="EMBL/GenBank/DDBJ databases">
        <authorList>
            <person name="Meier V. D."/>
            <person name="Meier V D."/>
        </authorList>
    </citation>
    <scope>NUCLEOTIDE SEQUENCE</scope>
    <source>
        <strain evidence="7">HLG_WM_MAG_07</strain>
    </source>
</reference>
<dbReference type="AlphaFoldDB" id="A0A6S6UHV3"/>
<proteinExistence type="inferred from homology"/>
<keyword evidence="4" id="KW-0274">FAD</keyword>
<evidence type="ECO:0000256" key="2">
    <source>
        <dbReference type="ARBA" id="ARBA00005466"/>
    </source>
</evidence>
<dbReference type="Pfam" id="PF08031">
    <property type="entry name" value="BBE"/>
    <property type="match status" value="1"/>
</dbReference>
<dbReference type="InterPro" id="IPR036318">
    <property type="entry name" value="FAD-bd_PCMH-like_sf"/>
</dbReference>
<evidence type="ECO:0000256" key="5">
    <source>
        <dbReference type="ARBA" id="ARBA00023002"/>
    </source>
</evidence>
<feature type="domain" description="FAD-binding PCMH-type" evidence="6">
    <location>
        <begin position="67"/>
        <end position="236"/>
    </location>
</feature>
<evidence type="ECO:0000256" key="3">
    <source>
        <dbReference type="ARBA" id="ARBA00022630"/>
    </source>
</evidence>
<dbReference type="InterPro" id="IPR016169">
    <property type="entry name" value="FAD-bd_PCMH_sub2"/>
</dbReference>
<dbReference type="SUPFAM" id="SSF56176">
    <property type="entry name" value="FAD-binding/transporter-associated domain-like"/>
    <property type="match status" value="1"/>
</dbReference>
<evidence type="ECO:0000313" key="7">
    <source>
        <dbReference type="EMBL" id="CAA6827770.1"/>
    </source>
</evidence>
<keyword evidence="5" id="KW-0560">Oxidoreductase</keyword>
<dbReference type="Gene3D" id="3.40.462.20">
    <property type="match status" value="1"/>
</dbReference>
<protein>
    <submittedName>
        <fullName evidence="7">FAD/FMN-containing dehydrogenase</fullName>
    </submittedName>
</protein>
<organism evidence="7">
    <name type="scientific">uncultured Thiotrichaceae bacterium</name>
    <dbReference type="NCBI Taxonomy" id="298394"/>
    <lineage>
        <taxon>Bacteria</taxon>
        <taxon>Pseudomonadati</taxon>
        <taxon>Pseudomonadota</taxon>
        <taxon>Gammaproteobacteria</taxon>
        <taxon>Thiotrichales</taxon>
        <taxon>Thiotrichaceae</taxon>
        <taxon>environmental samples</taxon>
    </lineage>
</organism>
<comment type="similarity">
    <text evidence="2">Belongs to the oxygen-dependent FAD-linked oxidoreductase family.</text>
</comment>
<dbReference type="Pfam" id="PF01565">
    <property type="entry name" value="FAD_binding_4"/>
    <property type="match status" value="1"/>
</dbReference>
<comment type="cofactor">
    <cofactor evidence="1">
        <name>FAD</name>
        <dbReference type="ChEBI" id="CHEBI:57692"/>
    </cofactor>
</comment>
<dbReference type="GO" id="GO:0016491">
    <property type="term" value="F:oxidoreductase activity"/>
    <property type="evidence" value="ECO:0007669"/>
    <property type="project" value="UniProtKB-KW"/>
</dbReference>
<evidence type="ECO:0000256" key="1">
    <source>
        <dbReference type="ARBA" id="ARBA00001974"/>
    </source>
</evidence>
<accession>A0A6S6UHV3</accession>
<dbReference type="InterPro" id="IPR006094">
    <property type="entry name" value="Oxid_FAD_bind_N"/>
</dbReference>
<dbReference type="SUPFAM" id="SSF55103">
    <property type="entry name" value="FAD-linked oxidases, C-terminal domain"/>
    <property type="match status" value="1"/>
</dbReference>
<dbReference type="PANTHER" id="PTHR42973">
    <property type="entry name" value="BINDING OXIDOREDUCTASE, PUTATIVE (AFU_ORTHOLOGUE AFUA_1G17690)-RELATED"/>
    <property type="match status" value="1"/>
</dbReference>
<evidence type="ECO:0000259" key="6">
    <source>
        <dbReference type="PROSITE" id="PS51387"/>
    </source>
</evidence>
<dbReference type="InterPro" id="IPR016167">
    <property type="entry name" value="FAD-bd_PCMH_sub1"/>
</dbReference>
<evidence type="ECO:0000256" key="4">
    <source>
        <dbReference type="ARBA" id="ARBA00022827"/>
    </source>
</evidence>
<dbReference type="PROSITE" id="PS51387">
    <property type="entry name" value="FAD_PCMH"/>
    <property type="match status" value="1"/>
</dbReference>
<dbReference type="InterPro" id="IPR016164">
    <property type="entry name" value="FAD-linked_Oxase-like_C"/>
</dbReference>
<sequence length="481" mass="54037">MSNQLSRRQFLLGSLAISLGIPGCYKEIINNEPIRATPPSKQSNNVRYYEKNAAEYAKYRQLFNKRIKHSPKIIAVCLNEKGVQEAVNYARYYTLPVAIKSGGHSFEGFCLNNNGLVIELSQMKAMHYDKATGIFTAQPGCKLGKIYEYLYQHRKLIPAGSCGGVGVAGLTLGGGYGLFSREYGLTCDNLLSTHMVDSEGVIHDSRRDKELLWASRGGGNGNFGVVTEFTFNTHPAPENFTSYRFKFYQLDPKKSTVIAEHWFRIMQSLPKSSYSAFVLGRSVLTILVTDTHETASSQLTAVLKQLEHIASRTYPAAKQPFLRALKRYEGQPGPLNFKNVSGGYYKDFSDLKAVFAQTHGLLRKQPGTIFQINTLGGEISNPTKEAAAAYPHRDMQFLGEIQVYWEEDAAETKAIASIQALQTLLRNHGINKHYRNYPDIDIPNWQQAYYGKNYARLQALKSRFDKDNVFRHPQSVQPKTG</sequence>
<dbReference type="Gene3D" id="3.30.43.10">
    <property type="entry name" value="Uridine Diphospho-n-acetylenolpyruvylglucosamine Reductase, domain 2"/>
    <property type="match status" value="1"/>
</dbReference>
<dbReference type="EMBL" id="CACVAY010000142">
    <property type="protein sequence ID" value="CAA6827770.1"/>
    <property type="molecule type" value="Genomic_DNA"/>
</dbReference>
<dbReference type="PANTHER" id="PTHR42973:SF39">
    <property type="entry name" value="FAD-BINDING PCMH-TYPE DOMAIN-CONTAINING PROTEIN"/>
    <property type="match status" value="1"/>
</dbReference>
<dbReference type="InterPro" id="IPR050416">
    <property type="entry name" value="FAD-linked_Oxidoreductase"/>
</dbReference>